<evidence type="ECO:0000256" key="2">
    <source>
        <dbReference type="ARBA" id="ARBA00022980"/>
    </source>
</evidence>
<proteinExistence type="inferred from homology"/>
<accession>A0ABD0Z0G9</accession>
<dbReference type="AlphaFoldDB" id="A0ABD0Z0G9"/>
<dbReference type="PANTHER" id="PTHR42753:SF9">
    <property type="entry name" value="LARGE RIBOSOMAL SUBUNIT PROTEIN ML39"/>
    <property type="match status" value="1"/>
</dbReference>
<evidence type="ECO:0000256" key="6">
    <source>
        <dbReference type="ARBA" id="ARBA00071662"/>
    </source>
</evidence>
<comment type="subcellular location">
    <subcellularLocation>
        <location evidence="1">Mitochondrion</location>
    </subcellularLocation>
</comment>
<dbReference type="InterPro" id="IPR012675">
    <property type="entry name" value="Beta-grasp_dom_sf"/>
</dbReference>
<evidence type="ECO:0000313" key="8">
    <source>
        <dbReference type="EMBL" id="KAL1128924.1"/>
    </source>
</evidence>
<organism evidence="8 9">
    <name type="scientific">Ranatra chinensis</name>
    <dbReference type="NCBI Taxonomy" id="642074"/>
    <lineage>
        <taxon>Eukaryota</taxon>
        <taxon>Metazoa</taxon>
        <taxon>Ecdysozoa</taxon>
        <taxon>Arthropoda</taxon>
        <taxon>Hexapoda</taxon>
        <taxon>Insecta</taxon>
        <taxon>Pterygota</taxon>
        <taxon>Neoptera</taxon>
        <taxon>Paraneoptera</taxon>
        <taxon>Hemiptera</taxon>
        <taxon>Heteroptera</taxon>
        <taxon>Panheteroptera</taxon>
        <taxon>Nepomorpha</taxon>
        <taxon>Nepidae</taxon>
        <taxon>Ranatrinae</taxon>
        <taxon>Ranatra</taxon>
    </lineage>
</organism>
<sequence>FYLFYVLSCYHFYLTFKGCVHAASVPSVVQRQNDIFNVELAKCHSKIGRIEKIEVQYNGTPEPCKLMMNKNISTPYNVAQHINEWTTKHSALALVNKNFLWDMHRALDSDCELQFLKFTDSDPFYVNKAFWRTCSFLLGAVIQEAFSSHITVTLHSFPSPNVASGSFIYDASLNLEDWKPSLDELRTLSAHMMRLSQKEWPIERLEVTEKVATEIFADNRFKLEQIPGIASSQDGKLTLYRVGSHIDISKGPMVGNSSFVGRCSITGVHQIESNDGRLFRFQGVALPKGILLNHFAYRILEDRASKLVSQSINI</sequence>
<dbReference type="SUPFAM" id="SSF55186">
    <property type="entry name" value="ThrRS/AlaRS common domain"/>
    <property type="match status" value="1"/>
</dbReference>
<feature type="non-terminal residue" evidence="8">
    <location>
        <position position="1"/>
    </location>
</feature>
<dbReference type="InterPro" id="IPR050062">
    <property type="entry name" value="Pro-tRNA_synthetase"/>
</dbReference>
<dbReference type="GO" id="GO:1990904">
    <property type="term" value="C:ribonucleoprotein complex"/>
    <property type="evidence" value="ECO:0007669"/>
    <property type="project" value="UniProtKB-KW"/>
</dbReference>
<dbReference type="GO" id="GO:0005739">
    <property type="term" value="C:mitochondrion"/>
    <property type="evidence" value="ECO:0007669"/>
    <property type="project" value="UniProtKB-SubCell"/>
</dbReference>
<evidence type="ECO:0000256" key="1">
    <source>
        <dbReference type="ARBA" id="ARBA00004173"/>
    </source>
</evidence>
<dbReference type="CDD" id="cd01667">
    <property type="entry name" value="TGS_ThrRS"/>
    <property type="match status" value="1"/>
</dbReference>
<dbReference type="EMBL" id="JBFDAA010000009">
    <property type="protein sequence ID" value="KAL1128924.1"/>
    <property type="molecule type" value="Genomic_DNA"/>
</dbReference>
<reference evidence="8 9" key="1">
    <citation type="submission" date="2024-07" db="EMBL/GenBank/DDBJ databases">
        <title>Chromosome-level genome assembly of the water stick insect Ranatra chinensis (Heteroptera: Nepidae).</title>
        <authorList>
            <person name="Liu X."/>
        </authorList>
    </citation>
    <scope>NUCLEOTIDE SEQUENCE [LARGE SCALE GENOMIC DNA]</scope>
    <source>
        <strain evidence="8">Cailab_2021Rc</strain>
        <tissue evidence="8">Muscle</tissue>
    </source>
</reference>
<dbReference type="InterPro" id="IPR018163">
    <property type="entry name" value="Thr/Ala-tRNA-synth_IIc_edit"/>
</dbReference>
<evidence type="ECO:0000256" key="3">
    <source>
        <dbReference type="ARBA" id="ARBA00023128"/>
    </source>
</evidence>
<dbReference type="FunFam" id="3.30.980.10:FF:000006">
    <property type="entry name" value="39S ribosomal protein L39, mitochondrial"/>
    <property type="match status" value="1"/>
</dbReference>
<evidence type="ECO:0000256" key="4">
    <source>
        <dbReference type="ARBA" id="ARBA00023274"/>
    </source>
</evidence>
<name>A0ABD0Z0G9_9HEMI</name>
<evidence type="ECO:0000313" key="9">
    <source>
        <dbReference type="Proteomes" id="UP001558652"/>
    </source>
</evidence>
<dbReference type="Proteomes" id="UP001558652">
    <property type="component" value="Unassembled WGS sequence"/>
</dbReference>
<comment type="similarity">
    <text evidence="5">Belongs to the mitochondrion-specific ribosomal protein mL39 family.</text>
</comment>
<dbReference type="PANTHER" id="PTHR42753">
    <property type="entry name" value="MITOCHONDRIAL RIBOSOME PROTEIN L39/PROLYL-TRNA LIGASE FAMILY MEMBER"/>
    <property type="match status" value="1"/>
</dbReference>
<evidence type="ECO:0000256" key="7">
    <source>
        <dbReference type="ARBA" id="ARBA00075914"/>
    </source>
</evidence>
<dbReference type="GO" id="GO:0005840">
    <property type="term" value="C:ribosome"/>
    <property type="evidence" value="ECO:0007669"/>
    <property type="project" value="UniProtKB-KW"/>
</dbReference>
<keyword evidence="2" id="KW-0689">Ribosomal protein</keyword>
<protein>
    <recommendedName>
        <fullName evidence="6">Large ribosomal subunit protein mL39</fullName>
    </recommendedName>
    <alternativeName>
        <fullName evidence="7">39S ribosomal protein L39, mitochondrial</fullName>
    </alternativeName>
</protein>
<gene>
    <name evidence="8" type="ORF">AAG570_013458</name>
</gene>
<dbReference type="Gene3D" id="3.10.20.30">
    <property type="match status" value="1"/>
</dbReference>
<keyword evidence="3" id="KW-0496">Mitochondrion</keyword>
<keyword evidence="9" id="KW-1185">Reference proteome</keyword>
<keyword evidence="4" id="KW-0687">Ribonucleoprotein</keyword>
<dbReference type="Gene3D" id="3.30.980.10">
    <property type="entry name" value="Threonyl-trna Synthetase, Chain A, domain 2"/>
    <property type="match status" value="1"/>
</dbReference>
<comment type="caution">
    <text evidence="8">The sequence shown here is derived from an EMBL/GenBank/DDBJ whole genome shotgun (WGS) entry which is preliminary data.</text>
</comment>
<evidence type="ECO:0000256" key="5">
    <source>
        <dbReference type="ARBA" id="ARBA00061231"/>
    </source>
</evidence>